<organism evidence="1 2">
    <name type="scientific">Littorina saxatilis</name>
    <dbReference type="NCBI Taxonomy" id="31220"/>
    <lineage>
        <taxon>Eukaryota</taxon>
        <taxon>Metazoa</taxon>
        <taxon>Spiralia</taxon>
        <taxon>Lophotrochozoa</taxon>
        <taxon>Mollusca</taxon>
        <taxon>Gastropoda</taxon>
        <taxon>Caenogastropoda</taxon>
        <taxon>Littorinimorpha</taxon>
        <taxon>Littorinoidea</taxon>
        <taxon>Littorinidae</taxon>
        <taxon>Littorina</taxon>
    </lineage>
</organism>
<name>A0AAN9G499_9CAEN</name>
<dbReference type="AlphaFoldDB" id="A0AAN9G499"/>
<sequence>MSRAEDSETAPKLKIDSSVANNDGALEEQRIQGSLSTVPEGRAEDITFTPPVLPCQTDNQGVQVLGETGANGPLQVLRGNGGLSLHGQEFHVGGEVNVTHARNELHQHAHVTCKTYARKLVEKHVTFNNTDNAAGYEQIKGTQKCCNIAE</sequence>
<comment type="caution">
    <text evidence="1">The sequence shown here is derived from an EMBL/GenBank/DDBJ whole genome shotgun (WGS) entry which is preliminary data.</text>
</comment>
<proteinExistence type="predicted"/>
<reference evidence="1 2" key="1">
    <citation type="submission" date="2024-02" db="EMBL/GenBank/DDBJ databases">
        <title>Chromosome-scale genome assembly of the rough periwinkle Littorina saxatilis.</title>
        <authorList>
            <person name="De Jode A."/>
            <person name="Faria R."/>
            <person name="Formenti G."/>
            <person name="Sims Y."/>
            <person name="Smith T.P."/>
            <person name="Tracey A."/>
            <person name="Wood J.M.D."/>
            <person name="Zagrodzka Z.B."/>
            <person name="Johannesson K."/>
            <person name="Butlin R.K."/>
            <person name="Leder E.H."/>
        </authorList>
    </citation>
    <scope>NUCLEOTIDE SEQUENCE [LARGE SCALE GENOMIC DNA]</scope>
    <source>
        <strain evidence="1">Snail1</strain>
        <tissue evidence="1">Muscle</tissue>
    </source>
</reference>
<gene>
    <name evidence="1" type="ORF">V1264_007893</name>
</gene>
<dbReference type="Proteomes" id="UP001374579">
    <property type="component" value="Unassembled WGS sequence"/>
</dbReference>
<keyword evidence="2" id="KW-1185">Reference proteome</keyword>
<evidence type="ECO:0000313" key="1">
    <source>
        <dbReference type="EMBL" id="KAK7094247.1"/>
    </source>
</evidence>
<accession>A0AAN9G499</accession>
<protein>
    <submittedName>
        <fullName evidence="1">Uncharacterized protein</fullName>
    </submittedName>
</protein>
<evidence type="ECO:0000313" key="2">
    <source>
        <dbReference type="Proteomes" id="UP001374579"/>
    </source>
</evidence>
<dbReference type="EMBL" id="JBAMIC010000019">
    <property type="protein sequence ID" value="KAK7094247.1"/>
    <property type="molecule type" value="Genomic_DNA"/>
</dbReference>